<evidence type="ECO:0000313" key="2">
    <source>
        <dbReference type="EMBL" id="KAK3937489.1"/>
    </source>
</evidence>
<evidence type="ECO:0000256" key="1">
    <source>
        <dbReference type="SAM" id="SignalP"/>
    </source>
</evidence>
<protein>
    <recommendedName>
        <fullName evidence="4">Secreted protein</fullName>
    </recommendedName>
</protein>
<comment type="caution">
    <text evidence="2">The sequence shown here is derived from an EMBL/GenBank/DDBJ whole genome shotgun (WGS) entry which is preliminary data.</text>
</comment>
<name>A0AAN6S1X5_9PEZI</name>
<sequence length="102" mass="12506">MGLMKGRTRRNKKIIWWMLMLMLMVRRMTVNSSKCCVFVGLRWFYTTVCSRTFPIFGRRSFYTYILRYGFWELYSCHLRVFYLLYQGLSLRGWLDMIRIITG</sequence>
<evidence type="ECO:0008006" key="4">
    <source>
        <dbReference type="Google" id="ProtNLM"/>
    </source>
</evidence>
<organism evidence="2 3">
    <name type="scientific">Diplogelasinospora grovesii</name>
    <dbReference type="NCBI Taxonomy" id="303347"/>
    <lineage>
        <taxon>Eukaryota</taxon>
        <taxon>Fungi</taxon>
        <taxon>Dikarya</taxon>
        <taxon>Ascomycota</taxon>
        <taxon>Pezizomycotina</taxon>
        <taxon>Sordariomycetes</taxon>
        <taxon>Sordariomycetidae</taxon>
        <taxon>Sordariales</taxon>
        <taxon>Diplogelasinosporaceae</taxon>
        <taxon>Diplogelasinospora</taxon>
    </lineage>
</organism>
<reference evidence="3" key="1">
    <citation type="journal article" date="2023" name="Mol. Phylogenet. Evol.">
        <title>Genome-scale phylogeny and comparative genomics of the fungal order Sordariales.</title>
        <authorList>
            <person name="Hensen N."/>
            <person name="Bonometti L."/>
            <person name="Westerberg I."/>
            <person name="Brannstrom I.O."/>
            <person name="Guillou S."/>
            <person name="Cros-Aarteil S."/>
            <person name="Calhoun S."/>
            <person name="Haridas S."/>
            <person name="Kuo A."/>
            <person name="Mondo S."/>
            <person name="Pangilinan J."/>
            <person name="Riley R."/>
            <person name="LaButti K."/>
            <person name="Andreopoulos B."/>
            <person name="Lipzen A."/>
            <person name="Chen C."/>
            <person name="Yan M."/>
            <person name="Daum C."/>
            <person name="Ng V."/>
            <person name="Clum A."/>
            <person name="Steindorff A."/>
            <person name="Ohm R.A."/>
            <person name="Martin F."/>
            <person name="Silar P."/>
            <person name="Natvig D.O."/>
            <person name="Lalanne C."/>
            <person name="Gautier V."/>
            <person name="Ament-Velasquez S.L."/>
            <person name="Kruys A."/>
            <person name="Hutchinson M.I."/>
            <person name="Powell A.J."/>
            <person name="Barry K."/>
            <person name="Miller A.N."/>
            <person name="Grigoriev I.V."/>
            <person name="Debuchy R."/>
            <person name="Gladieux P."/>
            <person name="Hiltunen Thoren M."/>
            <person name="Johannesson H."/>
        </authorList>
    </citation>
    <scope>NUCLEOTIDE SEQUENCE [LARGE SCALE GENOMIC DNA]</scope>
    <source>
        <strain evidence="3">CBS 340.73</strain>
    </source>
</reference>
<dbReference type="EMBL" id="MU853853">
    <property type="protein sequence ID" value="KAK3937489.1"/>
    <property type="molecule type" value="Genomic_DNA"/>
</dbReference>
<keyword evidence="1" id="KW-0732">Signal</keyword>
<accession>A0AAN6S1X5</accession>
<gene>
    <name evidence="2" type="ORF">QBC46DRAFT_392620</name>
</gene>
<feature type="signal peptide" evidence="1">
    <location>
        <begin position="1"/>
        <end position="32"/>
    </location>
</feature>
<feature type="chain" id="PRO_5042874021" description="Secreted protein" evidence="1">
    <location>
        <begin position="33"/>
        <end position="102"/>
    </location>
</feature>
<proteinExistence type="predicted"/>
<dbReference type="Proteomes" id="UP001303473">
    <property type="component" value="Unassembled WGS sequence"/>
</dbReference>
<keyword evidence="3" id="KW-1185">Reference proteome</keyword>
<dbReference type="AlphaFoldDB" id="A0AAN6S1X5"/>
<evidence type="ECO:0000313" key="3">
    <source>
        <dbReference type="Proteomes" id="UP001303473"/>
    </source>
</evidence>